<comment type="caution">
    <text evidence="1">The sequence shown here is derived from an EMBL/GenBank/DDBJ whole genome shotgun (WGS) entry which is preliminary data.</text>
</comment>
<protein>
    <submittedName>
        <fullName evidence="1">Uncharacterized protein</fullName>
    </submittedName>
</protein>
<evidence type="ECO:0000313" key="2">
    <source>
        <dbReference type="Proteomes" id="UP000887458"/>
    </source>
</evidence>
<reference evidence="1 2" key="1">
    <citation type="journal article" date="2018" name="J. Allergy Clin. Immunol.">
        <title>High-quality assembly of Dermatophagoides pteronyssinus genome and transcriptome reveals a wide range of novel allergens.</title>
        <authorList>
            <person name="Liu X.Y."/>
            <person name="Yang K.Y."/>
            <person name="Wang M.Q."/>
            <person name="Kwok J.S."/>
            <person name="Zeng X."/>
            <person name="Yang Z."/>
            <person name="Xiao X.J."/>
            <person name="Lau C.P."/>
            <person name="Li Y."/>
            <person name="Huang Z.M."/>
            <person name="Ba J.G."/>
            <person name="Yim A.K."/>
            <person name="Ouyang C.Y."/>
            <person name="Ngai S.M."/>
            <person name="Chan T.F."/>
            <person name="Leung E.L."/>
            <person name="Liu L."/>
            <person name="Liu Z.G."/>
            <person name="Tsui S.K."/>
        </authorList>
    </citation>
    <scope>NUCLEOTIDE SEQUENCE [LARGE SCALE GENOMIC DNA]</scope>
    <source>
        <strain evidence="1">Derp</strain>
    </source>
</reference>
<dbReference type="EMBL" id="NJHN03000105">
    <property type="protein sequence ID" value="KAH9414823.1"/>
    <property type="molecule type" value="Genomic_DNA"/>
</dbReference>
<gene>
    <name evidence="1" type="ORF">DERP_008664</name>
</gene>
<organism evidence="1 2">
    <name type="scientific">Dermatophagoides pteronyssinus</name>
    <name type="common">European house dust mite</name>
    <dbReference type="NCBI Taxonomy" id="6956"/>
    <lineage>
        <taxon>Eukaryota</taxon>
        <taxon>Metazoa</taxon>
        <taxon>Ecdysozoa</taxon>
        <taxon>Arthropoda</taxon>
        <taxon>Chelicerata</taxon>
        <taxon>Arachnida</taxon>
        <taxon>Acari</taxon>
        <taxon>Acariformes</taxon>
        <taxon>Sarcoptiformes</taxon>
        <taxon>Astigmata</taxon>
        <taxon>Psoroptidia</taxon>
        <taxon>Analgoidea</taxon>
        <taxon>Pyroglyphidae</taxon>
        <taxon>Dermatophagoidinae</taxon>
        <taxon>Dermatophagoides</taxon>
    </lineage>
</organism>
<evidence type="ECO:0000313" key="1">
    <source>
        <dbReference type="EMBL" id="KAH9414823.1"/>
    </source>
</evidence>
<sequence>MIVYCQYLYQTNYKSNKFNEINNNKKKRSPTEQFMTNNKKKFANSWHPYGSFIKEIIFLKFSIEMTIDGDIKV</sequence>
<keyword evidence="2" id="KW-1185">Reference proteome</keyword>
<reference evidence="1 2" key="2">
    <citation type="journal article" date="2022" name="Mol. Biol. Evol.">
        <title>Comparative Genomics Reveals Insights into the Divergent Evolution of Astigmatic Mites and Household Pest Adaptations.</title>
        <authorList>
            <person name="Xiong Q."/>
            <person name="Wan A.T."/>
            <person name="Liu X."/>
            <person name="Fung C.S."/>
            <person name="Xiao X."/>
            <person name="Malainual N."/>
            <person name="Hou J."/>
            <person name="Wang L."/>
            <person name="Wang M."/>
            <person name="Yang K.Y."/>
            <person name="Cui Y."/>
            <person name="Leung E.L."/>
            <person name="Nong W."/>
            <person name="Shin S.K."/>
            <person name="Au S.W."/>
            <person name="Jeong K.Y."/>
            <person name="Chew F.T."/>
            <person name="Hui J.H."/>
            <person name="Leung T.F."/>
            <person name="Tungtrongchitr A."/>
            <person name="Zhong N."/>
            <person name="Liu Z."/>
            <person name="Tsui S.K."/>
        </authorList>
    </citation>
    <scope>NUCLEOTIDE SEQUENCE [LARGE SCALE GENOMIC DNA]</scope>
    <source>
        <strain evidence="1">Derp</strain>
    </source>
</reference>
<name>A0ABQ8IWZ3_DERPT</name>
<accession>A0ABQ8IWZ3</accession>
<dbReference type="Proteomes" id="UP000887458">
    <property type="component" value="Unassembled WGS sequence"/>
</dbReference>
<proteinExistence type="predicted"/>